<evidence type="ECO:0000256" key="9">
    <source>
        <dbReference type="ARBA" id="ARBA00022842"/>
    </source>
</evidence>
<dbReference type="Proteomes" id="UP000316313">
    <property type="component" value="Chromosome"/>
</dbReference>
<comment type="subcellular location">
    <subcellularLocation>
        <location evidence="1">Cytoplasm</location>
    </subcellularLocation>
</comment>
<dbReference type="InterPro" id="IPR027417">
    <property type="entry name" value="P-loop_NTPase"/>
</dbReference>
<keyword evidence="6" id="KW-0479">Metal-binding</keyword>
<dbReference type="GO" id="GO:0046872">
    <property type="term" value="F:metal ion binding"/>
    <property type="evidence" value="ECO:0007669"/>
    <property type="project" value="UniProtKB-KW"/>
</dbReference>
<proteinExistence type="inferred from homology"/>
<evidence type="ECO:0000256" key="1">
    <source>
        <dbReference type="ARBA" id="ARBA00004496"/>
    </source>
</evidence>
<dbReference type="PANTHER" id="PTHR33540:SF2">
    <property type="entry name" value="TRNA THREONYLCARBAMOYLADENOSINE BIOSYNTHESIS PROTEIN TSAE"/>
    <property type="match status" value="1"/>
</dbReference>
<keyword evidence="9" id="KW-0460">Magnesium</keyword>
<dbReference type="GO" id="GO:0005524">
    <property type="term" value="F:ATP binding"/>
    <property type="evidence" value="ECO:0007669"/>
    <property type="project" value="UniProtKB-KW"/>
</dbReference>
<dbReference type="PANTHER" id="PTHR33540">
    <property type="entry name" value="TRNA THREONYLCARBAMOYLADENOSINE BIOSYNTHESIS PROTEIN TSAE"/>
    <property type="match status" value="1"/>
</dbReference>
<accession>A0A4Y6UHZ0</accession>
<dbReference type="EMBL" id="CP038141">
    <property type="protein sequence ID" value="QDH16664.1"/>
    <property type="molecule type" value="Genomic_DNA"/>
</dbReference>
<dbReference type="NCBIfam" id="TIGR00150">
    <property type="entry name" value="T6A_YjeE"/>
    <property type="match status" value="1"/>
</dbReference>
<keyword evidence="8" id="KW-0067">ATP-binding</keyword>
<keyword evidence="7" id="KW-0547">Nucleotide-binding</keyword>
<gene>
    <name evidence="11" type="primary">tsaE</name>
    <name evidence="11" type="ORF">E3D00_03045</name>
</gene>
<keyword evidence="11" id="KW-0808">Transferase</keyword>
<evidence type="ECO:0000256" key="4">
    <source>
        <dbReference type="ARBA" id="ARBA00022490"/>
    </source>
</evidence>
<dbReference type="GO" id="GO:0002949">
    <property type="term" value="P:tRNA threonylcarbamoyladenosine modification"/>
    <property type="evidence" value="ECO:0007669"/>
    <property type="project" value="InterPro"/>
</dbReference>
<dbReference type="InterPro" id="IPR003442">
    <property type="entry name" value="T6A_TsaE"/>
</dbReference>
<evidence type="ECO:0000256" key="3">
    <source>
        <dbReference type="ARBA" id="ARBA00019010"/>
    </source>
</evidence>
<reference evidence="11 12" key="1">
    <citation type="submission" date="2019-03" db="EMBL/GenBank/DDBJ databases">
        <title>The complete genome sequence of Swingsia samuiensis NBRC107927(T).</title>
        <authorList>
            <person name="Chua K.-O."/>
            <person name="Chan K.-G."/>
            <person name="See-Too W.-S."/>
        </authorList>
    </citation>
    <scope>NUCLEOTIDE SEQUENCE [LARGE SCALE GENOMIC DNA]</scope>
    <source>
        <strain evidence="11 12">AH83</strain>
    </source>
</reference>
<organism evidence="11 12">
    <name type="scientific">Swingsia samuiensis</name>
    <dbReference type="NCBI Taxonomy" id="1293412"/>
    <lineage>
        <taxon>Bacteria</taxon>
        <taxon>Pseudomonadati</taxon>
        <taxon>Pseudomonadota</taxon>
        <taxon>Alphaproteobacteria</taxon>
        <taxon>Acetobacterales</taxon>
        <taxon>Acetobacteraceae</taxon>
        <taxon>Swingsia</taxon>
    </lineage>
</organism>
<name>A0A4Y6UHZ0_9PROT</name>
<dbReference type="KEGG" id="ssam:E3D00_03045"/>
<comment type="similarity">
    <text evidence="2">Belongs to the TsaE family.</text>
</comment>
<evidence type="ECO:0000256" key="5">
    <source>
        <dbReference type="ARBA" id="ARBA00022694"/>
    </source>
</evidence>
<dbReference type="SUPFAM" id="SSF52540">
    <property type="entry name" value="P-loop containing nucleoside triphosphate hydrolases"/>
    <property type="match status" value="1"/>
</dbReference>
<sequence>MRIYLKDQAATESLASFLAERCRLGDSFALSGALGTGKSTFSRAFLRHLCRDPSMEVPSPSFALVQPYDTPVGPAYHYDLWRLDGPDALYELAWDDACSGIMLVEWPERAEDMLPHDALHLVFNYDDTSEEQRIVDVQGWPKERLDGLPL</sequence>
<dbReference type="AlphaFoldDB" id="A0A4Y6UHZ0"/>
<evidence type="ECO:0000256" key="6">
    <source>
        <dbReference type="ARBA" id="ARBA00022723"/>
    </source>
</evidence>
<dbReference type="RefSeq" id="WP_141459836.1">
    <property type="nucleotide sequence ID" value="NZ_CP038141.1"/>
</dbReference>
<keyword evidence="4" id="KW-0963">Cytoplasm</keyword>
<keyword evidence="12" id="KW-1185">Reference proteome</keyword>
<dbReference type="OrthoDB" id="9800307at2"/>
<dbReference type="GO" id="GO:0005737">
    <property type="term" value="C:cytoplasm"/>
    <property type="evidence" value="ECO:0007669"/>
    <property type="project" value="UniProtKB-SubCell"/>
</dbReference>
<evidence type="ECO:0000256" key="8">
    <source>
        <dbReference type="ARBA" id="ARBA00022840"/>
    </source>
</evidence>
<dbReference type="GO" id="GO:0016740">
    <property type="term" value="F:transferase activity"/>
    <property type="evidence" value="ECO:0007669"/>
    <property type="project" value="UniProtKB-KW"/>
</dbReference>
<evidence type="ECO:0000256" key="2">
    <source>
        <dbReference type="ARBA" id="ARBA00007599"/>
    </source>
</evidence>
<keyword evidence="5" id="KW-0819">tRNA processing</keyword>
<dbReference type="Gene3D" id="3.40.50.300">
    <property type="entry name" value="P-loop containing nucleotide triphosphate hydrolases"/>
    <property type="match status" value="1"/>
</dbReference>
<evidence type="ECO:0000313" key="11">
    <source>
        <dbReference type="EMBL" id="QDH16664.1"/>
    </source>
</evidence>
<dbReference type="Pfam" id="PF02367">
    <property type="entry name" value="TsaE"/>
    <property type="match status" value="1"/>
</dbReference>
<evidence type="ECO:0000256" key="10">
    <source>
        <dbReference type="ARBA" id="ARBA00032441"/>
    </source>
</evidence>
<evidence type="ECO:0000256" key="7">
    <source>
        <dbReference type="ARBA" id="ARBA00022741"/>
    </source>
</evidence>
<protein>
    <recommendedName>
        <fullName evidence="3">tRNA threonylcarbamoyladenosine biosynthesis protein TsaE</fullName>
    </recommendedName>
    <alternativeName>
        <fullName evidence="10">t(6)A37 threonylcarbamoyladenosine biosynthesis protein TsaE</fullName>
    </alternativeName>
</protein>
<evidence type="ECO:0000313" key="12">
    <source>
        <dbReference type="Proteomes" id="UP000316313"/>
    </source>
</evidence>